<dbReference type="FunCoup" id="A0A2P5ALL4">
    <property type="interactions" value="499"/>
</dbReference>
<protein>
    <submittedName>
        <fullName evidence="3">Uncharacterized protein</fullName>
    </submittedName>
</protein>
<organism evidence="3 4">
    <name type="scientific">Trema orientale</name>
    <name type="common">Charcoal tree</name>
    <name type="synonym">Celtis orientalis</name>
    <dbReference type="NCBI Taxonomy" id="63057"/>
    <lineage>
        <taxon>Eukaryota</taxon>
        <taxon>Viridiplantae</taxon>
        <taxon>Streptophyta</taxon>
        <taxon>Embryophyta</taxon>
        <taxon>Tracheophyta</taxon>
        <taxon>Spermatophyta</taxon>
        <taxon>Magnoliopsida</taxon>
        <taxon>eudicotyledons</taxon>
        <taxon>Gunneridae</taxon>
        <taxon>Pentapetalae</taxon>
        <taxon>rosids</taxon>
        <taxon>fabids</taxon>
        <taxon>Rosales</taxon>
        <taxon>Cannabaceae</taxon>
        <taxon>Trema</taxon>
    </lineage>
</organism>
<dbReference type="PANTHER" id="PTHR34778">
    <property type="entry name" value="OS02G0580700 PROTEIN"/>
    <property type="match status" value="1"/>
</dbReference>
<sequence>MEDEAQKMVALKKAYADIILNTAKEAAARIMVSERKALRFQQDLFASRDESLRMLLRLKQMIDSKTTEAELTSLSQQRRIEELEAQLQEAEDVITDLRAELKRIGNNLEKVKSNQVKLPSGQIAEEDASFSRKSAPFSGSGCEFVATSDMKNIPMNQRVLDDKCCSALKQMQKLSASDLDNSYANKSDLASIIMRSKKPEQYRNGCTQRIRAFERRLLDGKLPPSGCVDSSNSLMENEFIIKGTNKEECNQFGFKCEKMETDKKLSQGERKKVVKRRTLRRRKTRFGKAKNFRRCHHGQLMKSGQPHSVYLNDRFNGVCTLSSNGANNVDMTKASDGLQENLLDESCNKDQIKTVYKGKRKTKIKSGNDVDTSSTGLPSQLTKPCEPSPVLSRCRTFAYLVNGGIKSVEDQSMACENEVKMKPLHRLDPGLTLIKSSVNPISGSNSVIDKSGLVRNGAGNDMELTDDCVLVKQENDVVEDLRVSRPEFNVETINVSSMNGDLDHIKPSERSNGSPCRVDNNRLLKYTFQRKRKKEASSPHEIASPEKSSMKRKTVEEHTAPEQQKSTLMDESSRDSRRLAQVARQLISLSGRRWR</sequence>
<name>A0A2P5ALL4_TREOI</name>
<dbReference type="EMBL" id="JXTC01000790">
    <property type="protein sequence ID" value="PON37420.1"/>
    <property type="molecule type" value="Genomic_DNA"/>
</dbReference>
<dbReference type="PANTHER" id="PTHR34778:SF6">
    <property type="entry name" value="SHUGOSHIN C-TERMINAL DOMAIN-CONTAINING PROTEIN"/>
    <property type="match status" value="1"/>
</dbReference>
<feature type="coiled-coil region" evidence="1">
    <location>
        <begin position="73"/>
        <end position="114"/>
    </location>
</feature>
<dbReference type="AlphaFoldDB" id="A0A2P5ALL4"/>
<dbReference type="STRING" id="63057.A0A2P5ALL4"/>
<gene>
    <name evidence="3" type="ORF">TorRG33x02_347390</name>
</gene>
<evidence type="ECO:0000256" key="2">
    <source>
        <dbReference type="SAM" id="MobiDB-lite"/>
    </source>
</evidence>
<evidence type="ECO:0000256" key="1">
    <source>
        <dbReference type="SAM" id="Coils"/>
    </source>
</evidence>
<feature type="compositionally biased region" description="Polar residues" evidence="2">
    <location>
        <begin position="561"/>
        <end position="570"/>
    </location>
</feature>
<feature type="region of interest" description="Disordered" evidence="2">
    <location>
        <begin position="499"/>
        <end position="518"/>
    </location>
</feature>
<feature type="region of interest" description="Disordered" evidence="2">
    <location>
        <begin position="360"/>
        <end position="385"/>
    </location>
</feature>
<proteinExistence type="predicted"/>
<evidence type="ECO:0000313" key="4">
    <source>
        <dbReference type="Proteomes" id="UP000237000"/>
    </source>
</evidence>
<reference evidence="4" key="1">
    <citation type="submission" date="2016-06" db="EMBL/GenBank/DDBJ databases">
        <title>Parallel loss of symbiosis genes in relatives of nitrogen-fixing non-legume Parasponia.</title>
        <authorList>
            <person name="Van Velzen R."/>
            <person name="Holmer R."/>
            <person name="Bu F."/>
            <person name="Rutten L."/>
            <person name="Van Zeijl A."/>
            <person name="Liu W."/>
            <person name="Santuari L."/>
            <person name="Cao Q."/>
            <person name="Sharma T."/>
            <person name="Shen D."/>
            <person name="Roswanjaya Y."/>
            <person name="Wardhani T."/>
            <person name="Kalhor M.S."/>
            <person name="Jansen J."/>
            <person name="Van den Hoogen J."/>
            <person name="Gungor B."/>
            <person name="Hartog M."/>
            <person name="Hontelez J."/>
            <person name="Verver J."/>
            <person name="Yang W.-C."/>
            <person name="Schijlen E."/>
            <person name="Repin R."/>
            <person name="Schilthuizen M."/>
            <person name="Schranz E."/>
            <person name="Heidstra R."/>
            <person name="Miyata K."/>
            <person name="Fedorova E."/>
            <person name="Kohlen W."/>
            <person name="Bisseling T."/>
            <person name="Smit S."/>
            <person name="Geurts R."/>
        </authorList>
    </citation>
    <scope>NUCLEOTIDE SEQUENCE [LARGE SCALE GENOMIC DNA]</scope>
    <source>
        <strain evidence="4">cv. RG33-2</strain>
    </source>
</reference>
<keyword evidence="1" id="KW-0175">Coiled coil</keyword>
<accession>A0A2P5ALL4</accession>
<dbReference type="InParanoid" id="A0A2P5ALL4"/>
<feature type="region of interest" description="Disordered" evidence="2">
    <location>
        <begin position="529"/>
        <end position="577"/>
    </location>
</feature>
<keyword evidence="4" id="KW-1185">Reference proteome</keyword>
<feature type="compositionally biased region" description="Polar residues" evidence="2">
    <location>
        <begin position="369"/>
        <end position="382"/>
    </location>
</feature>
<dbReference type="Proteomes" id="UP000237000">
    <property type="component" value="Unassembled WGS sequence"/>
</dbReference>
<dbReference type="OrthoDB" id="657513at2759"/>
<evidence type="ECO:0000313" key="3">
    <source>
        <dbReference type="EMBL" id="PON37420.1"/>
    </source>
</evidence>
<comment type="caution">
    <text evidence="3">The sequence shown here is derived from an EMBL/GenBank/DDBJ whole genome shotgun (WGS) entry which is preliminary data.</text>
</comment>